<protein>
    <submittedName>
        <fullName evidence="1">Glycerol ethanol, ferric requiring protein</fullName>
    </submittedName>
</protein>
<dbReference type="EMBL" id="JANBPG010002628">
    <property type="protein sequence ID" value="KAJ1885123.1"/>
    <property type="molecule type" value="Genomic_DNA"/>
</dbReference>
<name>A0ACC1I4P0_9FUNG</name>
<organism evidence="1 2">
    <name type="scientific">Kickxella alabastrina</name>
    <dbReference type="NCBI Taxonomy" id="61397"/>
    <lineage>
        <taxon>Eukaryota</taxon>
        <taxon>Fungi</taxon>
        <taxon>Fungi incertae sedis</taxon>
        <taxon>Zoopagomycota</taxon>
        <taxon>Kickxellomycotina</taxon>
        <taxon>Kickxellomycetes</taxon>
        <taxon>Kickxellales</taxon>
        <taxon>Kickxellaceae</taxon>
        <taxon>Kickxella</taxon>
    </lineage>
</organism>
<comment type="caution">
    <text evidence="1">The sequence shown here is derived from an EMBL/GenBank/DDBJ whole genome shotgun (WGS) entry which is preliminary data.</text>
</comment>
<proteinExistence type="predicted"/>
<evidence type="ECO:0000313" key="1">
    <source>
        <dbReference type="EMBL" id="KAJ1885123.1"/>
    </source>
</evidence>
<accession>A0ACC1I4P0</accession>
<reference evidence="1" key="1">
    <citation type="submission" date="2022-07" db="EMBL/GenBank/DDBJ databases">
        <title>Phylogenomic reconstructions and comparative analyses of Kickxellomycotina fungi.</title>
        <authorList>
            <person name="Reynolds N.K."/>
            <person name="Stajich J.E."/>
            <person name="Barry K."/>
            <person name="Grigoriev I.V."/>
            <person name="Crous P."/>
            <person name="Smith M.E."/>
        </authorList>
    </citation>
    <scope>NUCLEOTIDE SEQUENCE</scope>
    <source>
        <strain evidence="1">Benny 63K</strain>
    </source>
</reference>
<gene>
    <name evidence="1" type="primary">GEF1_1</name>
    <name evidence="1" type="ORF">LPJ66_010279</name>
</gene>
<evidence type="ECO:0000313" key="2">
    <source>
        <dbReference type="Proteomes" id="UP001150581"/>
    </source>
</evidence>
<dbReference type="Proteomes" id="UP001150581">
    <property type="component" value="Unassembled WGS sequence"/>
</dbReference>
<sequence length="763" mass="82400">MRQVETKSTARFDEFTTVDWMDDSAKERRRQQAHWSQLRTHGLPSASLTQYLMNWAYLAYDSMVSWIVVLLVGALIGINTAFISIVTEWLSDAKLGVCSKGWWLNQKFCCWEYSPSSASQPEVCPEWLEWDQALIGTSAGVVRWLAFVAIGTLLATVCAFLVRSYAPLAAGSGLPEIKAILGGFVIRGFMGGWTLLMKSIGLALAVASGLSVGKEGPAVHMGCCVGNVVSRNFPKFRRSAARQREIVSASAAAGVAVAFGAPIGGVLFSLEDLSSHFPRKTLWRSFFCALIATVSLQAMDPFWTGKLVMFQVTYDRDWHFFETVFFVLIGAFGGVYGGLCIRLNLKVAAFRKRYLGSWVVQEVAALALLTTAVTYANRFTREDMGELLAMLLQECKDTRGMLCAPESSRQVIWALLWATVIRVAGTILAYGCRVPCGIFVPSMAIGASFGRMLGAIIQSLHRAHPKWALFAQCAPDTPCITPATYAFLGAAAAMCGVTKVTVAVVVIMYELTGALNFIVPTMIVVMVARIIGDAIVEGGISEQLILLNGLPFLDEGELDEMESLAGSASHLAVAAVMRPADDLQVLAAGGLPYAELQSLVESAARDSVRGFPVVDNQHDMRLVGYVLRDAIVRALAVPQAHITGQSAAAGTAFVGGEMYGPRQQVVFSSGHSYSLLGSLHGLESVDHYVGQSRSTGPSVNLAELVNSSPVTVRPQMSVETAVEIFCKLGPRVILVTSEDGGYLAGLLTRKDVLRHIRGQSHAQ</sequence>
<keyword evidence="2" id="KW-1185">Reference proteome</keyword>